<feature type="domain" description="ABC-2 type transporter transmembrane" evidence="6">
    <location>
        <begin position="27"/>
        <end position="160"/>
    </location>
</feature>
<dbReference type="Gene3D" id="1.10.287.950">
    <property type="entry name" value="Methyl-accepting chemotaxis protein"/>
    <property type="match status" value="1"/>
</dbReference>
<feature type="transmembrane region" description="Helical" evidence="5">
    <location>
        <begin position="725"/>
        <end position="746"/>
    </location>
</feature>
<dbReference type="NCBIfam" id="TIGR03061">
    <property type="entry name" value="pip_yhgE_Nterm"/>
    <property type="match status" value="1"/>
</dbReference>
<name>A0ABT6H5L6_9BACI</name>
<feature type="transmembrane region" description="Helical" evidence="5">
    <location>
        <begin position="20"/>
        <end position="43"/>
    </location>
</feature>
<dbReference type="InterPro" id="IPR017500">
    <property type="entry name" value="Phage_infect_YhgE_N"/>
</dbReference>
<evidence type="ECO:0000256" key="1">
    <source>
        <dbReference type="ARBA" id="ARBA00004141"/>
    </source>
</evidence>
<dbReference type="RefSeq" id="WP_124565229.1">
    <property type="nucleotide sequence ID" value="NZ_JARRRY010000003.1"/>
</dbReference>
<dbReference type="InterPro" id="IPR023908">
    <property type="entry name" value="xxxLxxG_rpt"/>
</dbReference>
<reference evidence="7 8" key="1">
    <citation type="submission" date="2023-04" db="EMBL/GenBank/DDBJ databases">
        <title>Ectobacillus antri isolated from activated sludge.</title>
        <authorList>
            <person name="Yan P."/>
            <person name="Liu X."/>
        </authorList>
    </citation>
    <scope>NUCLEOTIDE SEQUENCE [LARGE SCALE GENOMIC DNA]</scope>
    <source>
        <strain evidence="7 8">C18H</strain>
    </source>
</reference>
<evidence type="ECO:0000256" key="4">
    <source>
        <dbReference type="ARBA" id="ARBA00023136"/>
    </source>
</evidence>
<feature type="transmembrane region" description="Helical" evidence="5">
    <location>
        <begin position="609"/>
        <end position="629"/>
    </location>
</feature>
<evidence type="ECO:0000313" key="7">
    <source>
        <dbReference type="EMBL" id="MDG5753912.1"/>
    </source>
</evidence>
<keyword evidence="4 5" id="KW-0472">Membrane</keyword>
<feature type="transmembrane region" description="Helical" evidence="5">
    <location>
        <begin position="635"/>
        <end position="660"/>
    </location>
</feature>
<comment type="caution">
    <text evidence="7">The sequence shown here is derived from an EMBL/GenBank/DDBJ whole genome shotgun (WGS) entry which is preliminary data.</text>
</comment>
<proteinExistence type="predicted"/>
<feature type="transmembrane region" description="Helical" evidence="5">
    <location>
        <begin position="570"/>
        <end position="589"/>
    </location>
</feature>
<dbReference type="Gene3D" id="3.40.1710.10">
    <property type="entry name" value="abc type-2 transporter like domain"/>
    <property type="match status" value="1"/>
</dbReference>
<keyword evidence="8" id="KW-1185">Reference proteome</keyword>
<dbReference type="SUPFAM" id="SSF58104">
    <property type="entry name" value="Methyl-accepting chemotaxis protein (MCP) signaling domain"/>
    <property type="match status" value="1"/>
</dbReference>
<sequence length="758" mass="80620">MRGLTLLKKEFLAIVKNKKLLIPLLGVLFIPVLYAGMFLWAFWDPYEQLNDLPVAVVNMDEGAAKDGENLQVGNDLIKELKENDNFKWEFVSEAEAKKGMDDRKYYMTVRIPENFSRNATTLLDTNPEKLELEYIPNESLNFLSSQIGGTAIDKLKQEVANTVSKTYAEKVFADITKVSDGLAQAADGANKLRDGSQTLTDKLNEVKDGVPKLYNGAETITNKLGELKGGATQLYTGSQTLTDKLNEVKDGVPKLYDGAQTITNKLDELKGGAAELYTGSQTLASKLSEVSQGAPQLYAGSQTITKGASDLAAGMPAFQTGAEKLSKGAAATAEGAKNIGAGLEALNQKMNELPEPYKTEMQKAVQQLIEGNKQVIGGAQTVSEGNATLAQKTTAISQGANQLAAGSGQLTEKLSVLNQGAPQLAEGAVKLSDGLGKLAAGSSQLAAGSSQLTEKLGGLKDGAPQLANGAVKLSDGLDKLVSGSGQLAAGSGQLTEKLGGLKDGAPLLADGSKQILDGQYELASKLGDAAKETGEVKTNENTYDMFADPVRVKTEKVAEVPNYGTGFTPYFLSLGLFVGALLLSIVFPLRETVGEPKSGFSWFISKFGILLGVGIIQALVADLILFVGLDIEVKSVPYFILFSILTSLTFIALVQFLVTAFSDAGRFMAIIVLILQLTTSAGTFPIELVPKALQVFNAWLPMTYSVSGFKAVISSGDFGFMWQNAAILGAYIGVMALGTIVTLTIIHKRYFGRMVDTE</sequence>
<dbReference type="PANTHER" id="PTHR43077">
    <property type="entry name" value="TRANSPORT PERMEASE YVFS-RELATED"/>
    <property type="match status" value="1"/>
</dbReference>
<feature type="transmembrane region" description="Helical" evidence="5">
    <location>
        <begin position="667"/>
        <end position="686"/>
    </location>
</feature>
<protein>
    <submittedName>
        <fullName evidence="7">YhgE/Pip domain-containing protein</fullName>
    </submittedName>
</protein>
<dbReference type="InterPro" id="IPR051328">
    <property type="entry name" value="T7SS_ABC-Transporter"/>
</dbReference>
<dbReference type="NCBIfam" id="TIGR03057">
    <property type="entry name" value="xxxLxxG_by_4"/>
    <property type="match status" value="6"/>
</dbReference>
<evidence type="ECO:0000259" key="6">
    <source>
        <dbReference type="Pfam" id="PF12698"/>
    </source>
</evidence>
<evidence type="ECO:0000313" key="8">
    <source>
        <dbReference type="Proteomes" id="UP001218246"/>
    </source>
</evidence>
<evidence type="ECO:0000256" key="2">
    <source>
        <dbReference type="ARBA" id="ARBA00022692"/>
    </source>
</evidence>
<dbReference type="InterPro" id="IPR013525">
    <property type="entry name" value="ABC2_TM"/>
</dbReference>
<gene>
    <name evidence="7" type="ORF">P6P90_07990</name>
</gene>
<dbReference type="Proteomes" id="UP001218246">
    <property type="component" value="Unassembled WGS sequence"/>
</dbReference>
<evidence type="ECO:0000256" key="5">
    <source>
        <dbReference type="SAM" id="Phobius"/>
    </source>
</evidence>
<dbReference type="Pfam" id="PF12698">
    <property type="entry name" value="ABC2_membrane_3"/>
    <property type="match status" value="2"/>
</dbReference>
<accession>A0ABT6H5L6</accession>
<dbReference type="PANTHER" id="PTHR43077:SF5">
    <property type="entry name" value="PHAGE INFECTION PROTEIN"/>
    <property type="match status" value="1"/>
</dbReference>
<organism evidence="7 8">
    <name type="scientific">Ectobacillus antri</name>
    <dbReference type="NCBI Taxonomy" id="2486280"/>
    <lineage>
        <taxon>Bacteria</taxon>
        <taxon>Bacillati</taxon>
        <taxon>Bacillota</taxon>
        <taxon>Bacilli</taxon>
        <taxon>Bacillales</taxon>
        <taxon>Bacillaceae</taxon>
        <taxon>Ectobacillus</taxon>
    </lineage>
</organism>
<dbReference type="NCBIfam" id="TIGR03062">
    <property type="entry name" value="pip_yhgE_Cterm"/>
    <property type="match status" value="1"/>
</dbReference>
<feature type="domain" description="ABC-2 type transporter transmembrane" evidence="6">
    <location>
        <begin position="549"/>
        <end position="745"/>
    </location>
</feature>
<dbReference type="InterPro" id="IPR017501">
    <property type="entry name" value="Phage_infect_YhgE_C"/>
</dbReference>
<keyword evidence="2 5" id="KW-0812">Transmembrane</keyword>
<comment type="subcellular location">
    <subcellularLocation>
        <location evidence="1">Membrane</location>
        <topology evidence="1">Multi-pass membrane protein</topology>
    </subcellularLocation>
</comment>
<evidence type="ECO:0000256" key="3">
    <source>
        <dbReference type="ARBA" id="ARBA00022989"/>
    </source>
</evidence>
<dbReference type="EMBL" id="JARULN010000005">
    <property type="protein sequence ID" value="MDG5753912.1"/>
    <property type="molecule type" value="Genomic_DNA"/>
</dbReference>
<keyword evidence="3 5" id="KW-1133">Transmembrane helix</keyword>